<evidence type="ECO:0000259" key="4">
    <source>
        <dbReference type="PROSITE" id="PS50956"/>
    </source>
</evidence>
<name>A0A1X7A6L3_9RHOB</name>
<dbReference type="Pfam" id="PF01037">
    <property type="entry name" value="AsnC_trans_reg"/>
    <property type="match status" value="1"/>
</dbReference>
<sequence length="152" mass="17101">MLDEFDIRILRAIQRSGDLTQAQLAEKVHLSASQCARRLERLRRDGYIGRTVTLLDREKLGLAVLAHLLISLREHQREQNEAFRKFVMDAPEVLECHMQSGDIDLLLKVAVRDLDALADFIDRLIGVTGGLAALRSSIVLRSIKTSNELAVD</sequence>
<evidence type="ECO:0000313" key="5">
    <source>
        <dbReference type="EMBL" id="SLN71413.1"/>
    </source>
</evidence>
<protein>
    <submittedName>
        <fullName evidence="5">Leucine-responsive regulatory protein</fullName>
    </submittedName>
</protein>
<dbReference type="InterPro" id="IPR000485">
    <property type="entry name" value="AsnC-type_HTH_dom"/>
</dbReference>
<organism evidence="5 6">
    <name type="scientific">Pseudooceanicola marinus</name>
    <dbReference type="NCBI Taxonomy" id="396013"/>
    <lineage>
        <taxon>Bacteria</taxon>
        <taxon>Pseudomonadati</taxon>
        <taxon>Pseudomonadota</taxon>
        <taxon>Alphaproteobacteria</taxon>
        <taxon>Rhodobacterales</taxon>
        <taxon>Paracoccaceae</taxon>
        <taxon>Pseudooceanicola</taxon>
    </lineage>
</organism>
<accession>A0A1X7A6L3</accession>
<dbReference type="Pfam" id="PF13412">
    <property type="entry name" value="HTH_24"/>
    <property type="match status" value="1"/>
</dbReference>
<evidence type="ECO:0000313" key="6">
    <source>
        <dbReference type="Proteomes" id="UP000193963"/>
    </source>
</evidence>
<feature type="domain" description="HTH asnC-type" evidence="4">
    <location>
        <begin position="2"/>
        <end position="63"/>
    </location>
</feature>
<dbReference type="Gene3D" id="3.30.70.920">
    <property type="match status" value="1"/>
</dbReference>
<proteinExistence type="predicted"/>
<dbReference type="InterPro" id="IPR036390">
    <property type="entry name" value="WH_DNA-bd_sf"/>
</dbReference>
<dbReference type="GO" id="GO:0005829">
    <property type="term" value="C:cytosol"/>
    <property type="evidence" value="ECO:0007669"/>
    <property type="project" value="TreeGrafter"/>
</dbReference>
<keyword evidence="3" id="KW-0804">Transcription</keyword>
<evidence type="ECO:0000256" key="2">
    <source>
        <dbReference type="ARBA" id="ARBA00023125"/>
    </source>
</evidence>
<evidence type="ECO:0000256" key="1">
    <source>
        <dbReference type="ARBA" id="ARBA00023015"/>
    </source>
</evidence>
<dbReference type="InterPro" id="IPR036388">
    <property type="entry name" value="WH-like_DNA-bd_sf"/>
</dbReference>
<dbReference type="PANTHER" id="PTHR30154:SF34">
    <property type="entry name" value="TRANSCRIPTIONAL REGULATOR AZLB"/>
    <property type="match status" value="1"/>
</dbReference>
<dbReference type="Gene3D" id="1.10.10.10">
    <property type="entry name" value="Winged helix-like DNA-binding domain superfamily/Winged helix DNA-binding domain"/>
    <property type="match status" value="1"/>
</dbReference>
<dbReference type="EMBL" id="FWFN01000009">
    <property type="protein sequence ID" value="SLN71413.1"/>
    <property type="molecule type" value="Genomic_DNA"/>
</dbReference>
<dbReference type="PROSITE" id="PS50956">
    <property type="entry name" value="HTH_ASNC_2"/>
    <property type="match status" value="1"/>
</dbReference>
<keyword evidence="2" id="KW-0238">DNA-binding</keyword>
<dbReference type="GO" id="GO:0043565">
    <property type="term" value="F:sequence-specific DNA binding"/>
    <property type="evidence" value="ECO:0007669"/>
    <property type="project" value="InterPro"/>
</dbReference>
<keyword evidence="6" id="KW-1185">Reference proteome</keyword>
<reference evidence="5 6" key="1">
    <citation type="submission" date="2017-03" db="EMBL/GenBank/DDBJ databases">
        <authorList>
            <person name="Afonso C.L."/>
            <person name="Miller P.J."/>
            <person name="Scott M.A."/>
            <person name="Spackman E."/>
            <person name="Goraichik I."/>
            <person name="Dimitrov K.M."/>
            <person name="Suarez D.L."/>
            <person name="Swayne D.E."/>
        </authorList>
    </citation>
    <scope>NUCLEOTIDE SEQUENCE [LARGE SCALE GENOMIC DNA]</scope>
    <source>
        <strain evidence="5 6">CECT 7751</strain>
    </source>
</reference>
<dbReference type="SUPFAM" id="SSF46785">
    <property type="entry name" value="Winged helix' DNA-binding domain"/>
    <property type="match status" value="1"/>
</dbReference>
<dbReference type="PRINTS" id="PR00033">
    <property type="entry name" value="HTHASNC"/>
</dbReference>
<keyword evidence="1" id="KW-0805">Transcription regulation</keyword>
<dbReference type="OrthoDB" id="9803143at2"/>
<dbReference type="InterPro" id="IPR019888">
    <property type="entry name" value="Tscrpt_reg_AsnC-like"/>
</dbReference>
<dbReference type="InterPro" id="IPR019887">
    <property type="entry name" value="Tscrpt_reg_AsnC/Lrp_C"/>
</dbReference>
<dbReference type="SMART" id="SM00344">
    <property type="entry name" value="HTH_ASNC"/>
    <property type="match status" value="1"/>
</dbReference>
<dbReference type="InterPro" id="IPR011008">
    <property type="entry name" value="Dimeric_a/b-barrel"/>
</dbReference>
<evidence type="ECO:0000256" key="3">
    <source>
        <dbReference type="ARBA" id="ARBA00023163"/>
    </source>
</evidence>
<dbReference type="GO" id="GO:0043200">
    <property type="term" value="P:response to amino acid"/>
    <property type="evidence" value="ECO:0007669"/>
    <property type="project" value="TreeGrafter"/>
</dbReference>
<dbReference type="SUPFAM" id="SSF54909">
    <property type="entry name" value="Dimeric alpha+beta barrel"/>
    <property type="match status" value="1"/>
</dbReference>
<dbReference type="Proteomes" id="UP000193963">
    <property type="component" value="Unassembled WGS sequence"/>
</dbReference>
<dbReference type="AlphaFoldDB" id="A0A1X7A6L3"/>
<gene>
    <name evidence="5" type="primary">lrp_14</name>
    <name evidence="5" type="ORF">PSM7751_03833</name>
</gene>
<dbReference type="PANTHER" id="PTHR30154">
    <property type="entry name" value="LEUCINE-RESPONSIVE REGULATORY PROTEIN"/>
    <property type="match status" value="1"/>
</dbReference>
<dbReference type="RefSeq" id="WP_085889853.1">
    <property type="nucleotide sequence ID" value="NZ_FWFN01000009.1"/>
</dbReference>